<keyword evidence="1" id="KW-0812">Transmembrane</keyword>
<dbReference type="Pfam" id="PF07963">
    <property type="entry name" value="N_methyl"/>
    <property type="match status" value="1"/>
</dbReference>
<name>A0A1J0GKS3_9CLOT</name>
<dbReference type="PROSITE" id="PS00409">
    <property type="entry name" value="PROKAR_NTER_METHYL"/>
    <property type="match status" value="1"/>
</dbReference>
<keyword evidence="3" id="KW-1185">Reference proteome</keyword>
<gene>
    <name evidence="2" type="ORF">A7L45_16115</name>
</gene>
<protein>
    <recommendedName>
        <fullName evidence="4">Prepilin-type N-terminal cleavage/methylation domain-containing protein</fullName>
    </recommendedName>
</protein>
<proteinExistence type="predicted"/>
<dbReference type="RefSeq" id="WP_071613787.1">
    <property type="nucleotide sequence ID" value="NZ_CP015756.1"/>
</dbReference>
<dbReference type="STRING" id="1552.A7L45_16115"/>
<sequence length="125" mass="13645">MEIKSKEGYEVMEKKIDNKQGFTLIEVVVGIALLGIIIISFMPVFSNSFKGITNSGKKSNALYSSQEGIEKKLHGGTDINSTDTPKRITIKFSGAEFDVNGKAILTEIPFGNNGNKTIVKSFKPD</sequence>
<dbReference type="NCBIfam" id="TIGR02532">
    <property type="entry name" value="IV_pilin_GFxxxE"/>
    <property type="match status" value="1"/>
</dbReference>
<keyword evidence="1" id="KW-0472">Membrane</keyword>
<organism evidence="2 3">
    <name type="scientific">Clostridium estertheticum subsp. estertheticum</name>
    <dbReference type="NCBI Taxonomy" id="1552"/>
    <lineage>
        <taxon>Bacteria</taxon>
        <taxon>Bacillati</taxon>
        <taxon>Bacillota</taxon>
        <taxon>Clostridia</taxon>
        <taxon>Eubacteriales</taxon>
        <taxon>Clostridiaceae</taxon>
        <taxon>Clostridium</taxon>
    </lineage>
</organism>
<evidence type="ECO:0000256" key="1">
    <source>
        <dbReference type="SAM" id="Phobius"/>
    </source>
</evidence>
<dbReference type="Proteomes" id="UP000182569">
    <property type="component" value="Chromosome"/>
</dbReference>
<reference evidence="3" key="1">
    <citation type="journal article" date="2016" name="Front. Microbiol.">
        <title>Complete Genome Sequence of Clostridium estertheticum DSM 8809, a Microbe Identified in Spoiled Vacuum Packed Beef.</title>
        <authorList>
            <person name="Yu Z."/>
            <person name="Gunn L."/>
            <person name="Brennan E."/>
            <person name="Reid R."/>
            <person name="Wall P.G."/>
            <person name="Gaora O.P."/>
            <person name="Hurley D."/>
            <person name="Bolton D."/>
            <person name="Fanning S."/>
        </authorList>
    </citation>
    <scope>NUCLEOTIDE SEQUENCE [LARGE SCALE GENOMIC DNA]</scope>
    <source>
        <strain evidence="3">DSM 8809</strain>
    </source>
</reference>
<evidence type="ECO:0008006" key="4">
    <source>
        <dbReference type="Google" id="ProtNLM"/>
    </source>
</evidence>
<feature type="transmembrane region" description="Helical" evidence="1">
    <location>
        <begin position="21"/>
        <end position="45"/>
    </location>
</feature>
<keyword evidence="1" id="KW-1133">Transmembrane helix</keyword>
<dbReference type="EMBL" id="CP015756">
    <property type="protein sequence ID" value="APC41494.1"/>
    <property type="molecule type" value="Genomic_DNA"/>
</dbReference>
<dbReference type="InterPro" id="IPR012902">
    <property type="entry name" value="N_methyl_site"/>
</dbReference>
<dbReference type="AlphaFoldDB" id="A0A1J0GKS3"/>
<evidence type="ECO:0000313" key="3">
    <source>
        <dbReference type="Proteomes" id="UP000182569"/>
    </source>
</evidence>
<evidence type="ECO:0000313" key="2">
    <source>
        <dbReference type="EMBL" id="APC41494.1"/>
    </source>
</evidence>
<accession>A0A1J0GKS3</accession>
<dbReference type="KEGG" id="ceu:A7L45_16115"/>